<comment type="subcellular location">
    <subcellularLocation>
        <location evidence="1">Cell inner membrane</location>
        <topology evidence="1">Multi-pass membrane protein</topology>
    </subcellularLocation>
</comment>
<evidence type="ECO:0000256" key="1">
    <source>
        <dbReference type="ARBA" id="ARBA00004429"/>
    </source>
</evidence>
<dbReference type="Pfam" id="PF20398">
    <property type="entry name" value="DUF6691"/>
    <property type="match status" value="1"/>
</dbReference>
<keyword evidence="7 8" id="KW-0472">Membrane</keyword>
<keyword evidence="5 8" id="KW-0812">Transmembrane</keyword>
<name>A0A1Y2F446_9FUNG</name>
<dbReference type="InterPro" id="IPR046513">
    <property type="entry name" value="DUF6691"/>
</dbReference>
<evidence type="ECO:0000313" key="10">
    <source>
        <dbReference type="Proteomes" id="UP000193920"/>
    </source>
</evidence>
<keyword evidence="6 8" id="KW-1133">Transmembrane helix</keyword>
<feature type="transmembrane region" description="Helical" evidence="8">
    <location>
        <begin position="48"/>
        <end position="69"/>
    </location>
</feature>
<sequence length="364" mass="39679">MFDTGLSVVNSIFGGAIMAAATSAHLYLQGKITGVSGMLYKCIKRIELNYSASFICGMVFMSSLINVFYNPFSKAKKNNDSSFMETPANYSKDLSLFGFIVAGFLVGFGSRMGNGCTSGHGICGIPRLSKRSIVAICLFMIFGGCIATIRYYCPFFIPGSYSVQARELSIINIIVFLASLAGFGYFLFESYKSNAVDKLRDTGIAFAVGAAFSFGLMESGMLKRHTVVGFLTLGTVWNFRLIFVLGSAVGINYFTFNYILKKFKKPLFKSKYDLPTSSTVDNKLMVGASIFGIGWGIGGICPGPAILTSYVYFPHSYLFLAALCGGIYVESMYDSKITDIVNKNAILSKINVFNDIKIKGVKLN</sequence>
<protein>
    <submittedName>
        <fullName evidence="9">Uncharacterized protein</fullName>
    </submittedName>
</protein>
<evidence type="ECO:0000256" key="7">
    <source>
        <dbReference type="ARBA" id="ARBA00023136"/>
    </source>
</evidence>
<dbReference type="Proteomes" id="UP000193920">
    <property type="component" value="Unassembled WGS sequence"/>
</dbReference>
<keyword evidence="4" id="KW-0997">Cell inner membrane</keyword>
<dbReference type="OrthoDB" id="10254418at2759"/>
<feature type="transmembrane region" description="Helical" evidence="8">
    <location>
        <begin position="284"/>
        <end position="306"/>
    </location>
</feature>
<evidence type="ECO:0000256" key="2">
    <source>
        <dbReference type="ARBA" id="ARBA00022448"/>
    </source>
</evidence>
<keyword evidence="10" id="KW-1185">Reference proteome</keyword>
<dbReference type="PANTHER" id="PTHR30574:SF1">
    <property type="entry name" value="SULPHUR TRANSPORT DOMAIN-CONTAINING PROTEIN"/>
    <property type="match status" value="1"/>
</dbReference>
<reference evidence="9 10" key="1">
    <citation type="submission" date="2016-08" db="EMBL/GenBank/DDBJ databases">
        <title>A Parts List for Fungal Cellulosomes Revealed by Comparative Genomics.</title>
        <authorList>
            <consortium name="DOE Joint Genome Institute"/>
            <person name="Haitjema C.H."/>
            <person name="Gilmore S.P."/>
            <person name="Henske J.K."/>
            <person name="Solomon K.V."/>
            <person name="De Groot R."/>
            <person name="Kuo A."/>
            <person name="Mondo S.J."/>
            <person name="Salamov A.A."/>
            <person name="Labutti K."/>
            <person name="Zhao Z."/>
            <person name="Chiniquy J."/>
            <person name="Barry K."/>
            <person name="Brewer H.M."/>
            <person name="Purvine S.O."/>
            <person name="Wright A.T."/>
            <person name="Boxma B."/>
            <person name="Van Alen T."/>
            <person name="Hackstein J.H."/>
            <person name="Baker S.E."/>
            <person name="Grigoriev I.V."/>
            <person name="O'Malley M.A."/>
        </authorList>
    </citation>
    <scope>NUCLEOTIDE SEQUENCE [LARGE SCALE GENOMIC DNA]</scope>
    <source>
        <strain evidence="9 10">G1</strain>
    </source>
</reference>
<organism evidence="9 10">
    <name type="scientific">Neocallimastix californiae</name>
    <dbReference type="NCBI Taxonomy" id="1754190"/>
    <lineage>
        <taxon>Eukaryota</taxon>
        <taxon>Fungi</taxon>
        <taxon>Fungi incertae sedis</taxon>
        <taxon>Chytridiomycota</taxon>
        <taxon>Chytridiomycota incertae sedis</taxon>
        <taxon>Neocallimastigomycetes</taxon>
        <taxon>Neocallimastigales</taxon>
        <taxon>Neocallimastigaceae</taxon>
        <taxon>Neocallimastix</taxon>
    </lineage>
</organism>
<evidence type="ECO:0000256" key="6">
    <source>
        <dbReference type="ARBA" id="ARBA00022989"/>
    </source>
</evidence>
<evidence type="ECO:0000256" key="8">
    <source>
        <dbReference type="SAM" id="Phobius"/>
    </source>
</evidence>
<proteinExistence type="predicted"/>
<dbReference type="GO" id="GO:0005886">
    <property type="term" value="C:plasma membrane"/>
    <property type="evidence" value="ECO:0007669"/>
    <property type="project" value="UniProtKB-SubCell"/>
</dbReference>
<gene>
    <name evidence="9" type="ORF">LY90DRAFT_449978</name>
</gene>
<dbReference type="PANTHER" id="PTHR30574">
    <property type="entry name" value="INNER MEMBRANE PROTEIN YEDE"/>
    <property type="match status" value="1"/>
</dbReference>
<dbReference type="InterPro" id="IPR007272">
    <property type="entry name" value="Sulf_transp_TsuA/YedE"/>
</dbReference>
<feature type="transmembrane region" description="Helical" evidence="8">
    <location>
        <begin position="94"/>
        <end position="112"/>
    </location>
</feature>
<dbReference type="Pfam" id="PF04143">
    <property type="entry name" value="Sulf_transp"/>
    <property type="match status" value="1"/>
</dbReference>
<feature type="transmembrane region" description="Helical" evidence="8">
    <location>
        <begin position="6"/>
        <end position="28"/>
    </location>
</feature>
<dbReference type="AlphaFoldDB" id="A0A1Y2F446"/>
<feature type="transmembrane region" description="Helical" evidence="8">
    <location>
        <begin position="237"/>
        <end position="260"/>
    </location>
</feature>
<evidence type="ECO:0000313" key="9">
    <source>
        <dbReference type="EMBL" id="ORY78688.1"/>
    </source>
</evidence>
<evidence type="ECO:0000256" key="5">
    <source>
        <dbReference type="ARBA" id="ARBA00022692"/>
    </source>
</evidence>
<feature type="transmembrane region" description="Helical" evidence="8">
    <location>
        <begin position="199"/>
        <end position="217"/>
    </location>
</feature>
<feature type="transmembrane region" description="Helical" evidence="8">
    <location>
        <begin position="312"/>
        <end position="329"/>
    </location>
</feature>
<comment type="caution">
    <text evidence="9">The sequence shown here is derived from an EMBL/GenBank/DDBJ whole genome shotgun (WGS) entry which is preliminary data.</text>
</comment>
<keyword evidence="2" id="KW-0813">Transport</keyword>
<feature type="transmembrane region" description="Helical" evidence="8">
    <location>
        <begin position="133"/>
        <end position="157"/>
    </location>
</feature>
<accession>A0A1Y2F446</accession>
<evidence type="ECO:0000256" key="3">
    <source>
        <dbReference type="ARBA" id="ARBA00022475"/>
    </source>
</evidence>
<feature type="transmembrane region" description="Helical" evidence="8">
    <location>
        <begin position="169"/>
        <end position="187"/>
    </location>
</feature>
<dbReference type="EMBL" id="MCOG01000016">
    <property type="protein sequence ID" value="ORY78688.1"/>
    <property type="molecule type" value="Genomic_DNA"/>
</dbReference>
<evidence type="ECO:0000256" key="4">
    <source>
        <dbReference type="ARBA" id="ARBA00022519"/>
    </source>
</evidence>
<keyword evidence="3" id="KW-1003">Cell membrane</keyword>